<keyword evidence="3" id="KW-1185">Reference proteome</keyword>
<organism evidence="2 3">
    <name type="scientific">Tanacetum coccineum</name>
    <dbReference type="NCBI Taxonomy" id="301880"/>
    <lineage>
        <taxon>Eukaryota</taxon>
        <taxon>Viridiplantae</taxon>
        <taxon>Streptophyta</taxon>
        <taxon>Embryophyta</taxon>
        <taxon>Tracheophyta</taxon>
        <taxon>Spermatophyta</taxon>
        <taxon>Magnoliopsida</taxon>
        <taxon>eudicotyledons</taxon>
        <taxon>Gunneridae</taxon>
        <taxon>Pentapetalae</taxon>
        <taxon>asterids</taxon>
        <taxon>campanulids</taxon>
        <taxon>Asterales</taxon>
        <taxon>Asteraceae</taxon>
        <taxon>Asteroideae</taxon>
        <taxon>Anthemideae</taxon>
        <taxon>Anthemidinae</taxon>
        <taxon>Tanacetum</taxon>
    </lineage>
</organism>
<dbReference type="GO" id="GO:0003964">
    <property type="term" value="F:RNA-directed DNA polymerase activity"/>
    <property type="evidence" value="ECO:0007669"/>
    <property type="project" value="UniProtKB-KW"/>
</dbReference>
<keyword evidence="2" id="KW-0808">Transferase</keyword>
<dbReference type="SUPFAM" id="SSF56219">
    <property type="entry name" value="DNase I-like"/>
    <property type="match status" value="1"/>
</dbReference>
<dbReference type="PROSITE" id="PS50878">
    <property type="entry name" value="RT_POL"/>
    <property type="match status" value="1"/>
</dbReference>
<dbReference type="InterPro" id="IPR026960">
    <property type="entry name" value="RVT-Znf"/>
</dbReference>
<dbReference type="InterPro" id="IPR000477">
    <property type="entry name" value="RT_dom"/>
</dbReference>
<dbReference type="SUPFAM" id="SSF56672">
    <property type="entry name" value="DNA/RNA polymerases"/>
    <property type="match status" value="1"/>
</dbReference>
<keyword evidence="2" id="KW-0548">Nucleotidyltransferase</keyword>
<comment type="caution">
    <text evidence="2">The sequence shown here is derived from an EMBL/GenBank/DDBJ whole genome shotgun (WGS) entry which is preliminary data.</text>
</comment>
<dbReference type="InterPro" id="IPR043502">
    <property type="entry name" value="DNA/RNA_pol_sf"/>
</dbReference>
<dbReference type="Gene3D" id="3.60.10.10">
    <property type="entry name" value="Endonuclease/exonuclease/phosphatase"/>
    <property type="match status" value="1"/>
</dbReference>
<protein>
    <submittedName>
        <fullName evidence="2">RNA-directed DNA polymerase</fullName>
    </submittedName>
</protein>
<gene>
    <name evidence="2" type="ORF">Tco_1044456</name>
</gene>
<name>A0ABQ5GPZ6_9ASTR</name>
<dbReference type="PANTHER" id="PTHR33116:SF84">
    <property type="entry name" value="RNA-DIRECTED DNA POLYMERASE"/>
    <property type="match status" value="1"/>
</dbReference>
<sequence length="1027" mass="118001">MESGAYPSIELIGEWSLSQMDYYYNNCHKYGLDPSFEEDDVATEDGGIANEMRHEDVDSEALCIDNDGAKLGDVSNRVANNASCSNGTGIIVGWDPNSVRVMVISQSSQLMNLLLIKDKPWLLMGDFNVILDPSKRSAGSSSFMSDMEDFRDCLGEIGVEDLVMSGLKFTWNKSPGKTDGLLKKLDRVMSNLDFMEKFVNANALFLPFVASDHTPVVVEIPMISRAKPRPFKFVNFLANKTEFLPIIKEVWDRKIIGHAMFSVVSKLKLLKKPLRKLKYAQGDLARKVTVLKQELERVQANMVNDSHNANLRTKEMDCLKAYNDAVRDEELMLKQRAKVEWLSEGDFNTKFFHKTIKEKLNRNRVENVEDMNGKLSLEDADFMVRPVTREEIKQGMKFVWLSSIFFKNGKLLKEVNATIIALVPKSQTPKKVLDFRPISCCNVLYKAILKIIANRIKGFLGKLVDECQNAFIPSRQISNNILLTQELMRNYHRERGPNKVAFKIDIHKVYDSVEWEFMKQCLVHFGFHKNMISWIMSCLLSPSFTVNVNGDHEGYFKGMRCLRQGDPLSPYLFTLVMEVFSLMVRRKIDEDGDFKYHWRCDRLKLTHLSFADDLMVFSKADVHSVEILSNALKEFSGVSGLVPNLDKSSVFFGNVPEHLKARILNILPLAVGVLPVRYLGLPLISSRLYKHHCSSLLDKVKKRLLNWKNKSLSFVGRLQLIKSVVSSIQVYWSSAFVLPKAVNAEIEQLMRGFLWSHGVLLKGQAKVSWKDVLVDRCSNERNFWDIPELNDVCWSWRKILQCRDALRNHIVYRIGDGSMVSTWFDNWLFFGPLSQFITKRDIFEAGLSLNCKLGQFSVKSAWSDLTVSKPVVPWYKMVWFSQNIPRHAFIFWLAINRRLKTQDRIASWQVWCHFKEMVRLQFAPNSLSEIVPYVCGRPLNKSVWSISQRLVIGALVYFIWQERNLRFFQQKNRTFSDLCGIIKENVRLRLLSLKIRGSRQAKEAAGIWDFGVVNCNGGKNVKFCLNG</sequence>
<dbReference type="CDD" id="cd01650">
    <property type="entry name" value="RT_nLTR_like"/>
    <property type="match status" value="1"/>
</dbReference>
<reference evidence="2" key="1">
    <citation type="journal article" date="2022" name="Int. J. Mol. Sci.">
        <title>Draft Genome of Tanacetum Coccineum: Genomic Comparison of Closely Related Tanacetum-Family Plants.</title>
        <authorList>
            <person name="Yamashiro T."/>
            <person name="Shiraishi A."/>
            <person name="Nakayama K."/>
            <person name="Satake H."/>
        </authorList>
    </citation>
    <scope>NUCLEOTIDE SEQUENCE</scope>
</reference>
<accession>A0ABQ5GPZ6</accession>
<evidence type="ECO:0000313" key="3">
    <source>
        <dbReference type="Proteomes" id="UP001151760"/>
    </source>
</evidence>
<evidence type="ECO:0000259" key="1">
    <source>
        <dbReference type="PROSITE" id="PS50878"/>
    </source>
</evidence>
<dbReference type="InterPro" id="IPR036691">
    <property type="entry name" value="Endo/exonu/phosph_ase_sf"/>
</dbReference>
<proteinExistence type="predicted"/>
<dbReference type="Pfam" id="PF13966">
    <property type="entry name" value="zf-RVT"/>
    <property type="match status" value="1"/>
</dbReference>
<feature type="domain" description="Reverse transcriptase" evidence="1">
    <location>
        <begin position="404"/>
        <end position="683"/>
    </location>
</feature>
<reference evidence="2" key="2">
    <citation type="submission" date="2022-01" db="EMBL/GenBank/DDBJ databases">
        <authorList>
            <person name="Yamashiro T."/>
            <person name="Shiraishi A."/>
            <person name="Satake H."/>
            <person name="Nakayama K."/>
        </authorList>
    </citation>
    <scope>NUCLEOTIDE SEQUENCE</scope>
</reference>
<dbReference type="Pfam" id="PF00078">
    <property type="entry name" value="RVT_1"/>
    <property type="match status" value="1"/>
</dbReference>
<dbReference type="EMBL" id="BQNB010018738">
    <property type="protein sequence ID" value="GJT77731.1"/>
    <property type="molecule type" value="Genomic_DNA"/>
</dbReference>
<dbReference type="PANTHER" id="PTHR33116">
    <property type="entry name" value="REVERSE TRANSCRIPTASE ZINC-BINDING DOMAIN-CONTAINING PROTEIN-RELATED-RELATED"/>
    <property type="match status" value="1"/>
</dbReference>
<dbReference type="Proteomes" id="UP001151760">
    <property type="component" value="Unassembled WGS sequence"/>
</dbReference>
<keyword evidence="2" id="KW-0695">RNA-directed DNA polymerase</keyword>
<evidence type="ECO:0000313" key="2">
    <source>
        <dbReference type="EMBL" id="GJT77731.1"/>
    </source>
</evidence>